<evidence type="ECO:0008006" key="4">
    <source>
        <dbReference type="Google" id="ProtNLM"/>
    </source>
</evidence>
<feature type="compositionally biased region" description="Basic and acidic residues" evidence="1">
    <location>
        <begin position="307"/>
        <end position="326"/>
    </location>
</feature>
<dbReference type="RefSeq" id="XP_068354831.1">
    <property type="nucleotide sequence ID" value="XM_068507912.1"/>
</dbReference>
<protein>
    <recommendedName>
        <fullName evidence="4">Clan CD, family C14, metacaspase-like cysteine peptidase</fullName>
    </recommendedName>
</protein>
<name>A0A1J4JRB2_9EUKA</name>
<accession>A0A1J4JRB2</accession>
<reference evidence="2" key="1">
    <citation type="submission" date="2016-10" db="EMBL/GenBank/DDBJ databases">
        <authorList>
            <person name="Benchimol M."/>
            <person name="Almeida L.G."/>
            <person name="Vasconcelos A.T."/>
            <person name="Perreira-Neves A."/>
            <person name="Rosa I.A."/>
            <person name="Tasca T."/>
            <person name="Bogo M.R."/>
            <person name="de Souza W."/>
        </authorList>
    </citation>
    <scope>NUCLEOTIDE SEQUENCE [LARGE SCALE GENOMIC DNA]</scope>
    <source>
        <strain evidence="2">K</strain>
    </source>
</reference>
<dbReference type="AlphaFoldDB" id="A0A1J4JRB2"/>
<comment type="caution">
    <text evidence="2">The sequence shown here is derived from an EMBL/GenBank/DDBJ whole genome shotgun (WGS) entry which is preliminary data.</text>
</comment>
<dbReference type="EMBL" id="MLAK01000899">
    <property type="protein sequence ID" value="OHT01695.1"/>
    <property type="molecule type" value="Genomic_DNA"/>
</dbReference>
<feature type="region of interest" description="Disordered" evidence="1">
    <location>
        <begin position="300"/>
        <end position="366"/>
    </location>
</feature>
<sequence>MTIYLLKLSITFYQKILMGCETSVECYSDDDIPLLERLKSNITVRDFERLRQRGSALVNQSVLYSIGQNCGNMETKDFPKTLQNACYICVNSKHPKTEETSVGCFNDAILIAQHYQSAGYNVFFIVNPKSMTYFTFLRLVLSQTTNNVAVYISGFCKDAEGKNEIIFEDENVPSKRFSDFLNAYKKITSMAHIIFDFTHIKKKNALPHSTFISNTLTANTIFITLDFVNNLNYDNLKVIECGGYITFMLMKFLKAKPDMLIGDLKKGINDIINQFGYEIFFRAQNRQLLNGSLFTVSNANQQQQEMENERQPQVEEPRGSPEEENSKSGSHKSERKHRRRRRKKKSHSSQSDSSESLYSSDEASAI</sequence>
<evidence type="ECO:0000313" key="3">
    <source>
        <dbReference type="Proteomes" id="UP000179807"/>
    </source>
</evidence>
<dbReference type="GeneID" id="94842616"/>
<evidence type="ECO:0000313" key="2">
    <source>
        <dbReference type="EMBL" id="OHT01695.1"/>
    </source>
</evidence>
<feature type="compositionally biased region" description="Low complexity" evidence="1">
    <location>
        <begin position="348"/>
        <end position="366"/>
    </location>
</feature>
<keyword evidence="3" id="KW-1185">Reference proteome</keyword>
<evidence type="ECO:0000256" key="1">
    <source>
        <dbReference type="SAM" id="MobiDB-lite"/>
    </source>
</evidence>
<proteinExistence type="predicted"/>
<dbReference type="Proteomes" id="UP000179807">
    <property type="component" value="Unassembled WGS sequence"/>
</dbReference>
<dbReference type="VEuPathDB" id="TrichDB:TRFO_31392"/>
<organism evidence="2 3">
    <name type="scientific">Tritrichomonas foetus</name>
    <dbReference type="NCBI Taxonomy" id="1144522"/>
    <lineage>
        <taxon>Eukaryota</taxon>
        <taxon>Metamonada</taxon>
        <taxon>Parabasalia</taxon>
        <taxon>Tritrichomonadida</taxon>
        <taxon>Tritrichomonadidae</taxon>
        <taxon>Tritrichomonas</taxon>
    </lineage>
</organism>
<gene>
    <name evidence="2" type="ORF">TRFO_31392</name>
</gene>
<feature type="compositionally biased region" description="Basic residues" evidence="1">
    <location>
        <begin position="329"/>
        <end position="347"/>
    </location>
</feature>